<dbReference type="InterPro" id="IPR015330">
    <property type="entry name" value="DNA_primase/pol_bifunc_N"/>
</dbReference>
<organism evidence="3 5">
    <name type="scientific">Mycobacterium montefiorense</name>
    <dbReference type="NCBI Taxonomy" id="154654"/>
    <lineage>
        <taxon>Bacteria</taxon>
        <taxon>Bacillati</taxon>
        <taxon>Actinomycetota</taxon>
        <taxon>Actinomycetes</taxon>
        <taxon>Mycobacteriales</taxon>
        <taxon>Mycobacteriaceae</taxon>
        <taxon>Mycobacterium</taxon>
        <taxon>Mycobacterium simiae complex</taxon>
    </lineage>
</organism>
<dbReference type="EMBL" id="BQYH01000017">
    <property type="protein sequence ID" value="GKU73010.1"/>
    <property type="molecule type" value="Genomic_DNA"/>
</dbReference>
<dbReference type="RefSeq" id="WP_108921056.1">
    <property type="nucleotide sequence ID" value="NZ_BFCH01000008.1"/>
</dbReference>
<dbReference type="Pfam" id="PF09250">
    <property type="entry name" value="Prim-Pol"/>
    <property type="match status" value="1"/>
</dbReference>
<reference evidence="4" key="2">
    <citation type="submission" date="2018-04" db="EMBL/GenBank/DDBJ databases">
        <title>Draft genome sequence of Mycobacterium montefiorense isolated from Japanese black salamander.</title>
        <authorList>
            <person name="Fukano H."/>
            <person name="Yoshida M."/>
            <person name="Shimizu A."/>
            <person name="Iwao H."/>
            <person name="Kurata O."/>
            <person name="Katayama Y."/>
            <person name="Omatsu T."/>
            <person name="Mizutani T."/>
            <person name="Wada S."/>
            <person name="Hoshino Y."/>
        </authorList>
    </citation>
    <scope>NUCLEOTIDE SEQUENCE [LARGE SCALE GENOMIC DNA]</scope>
    <source>
        <strain evidence="4">BS</strain>
    </source>
</reference>
<reference evidence="3" key="3">
    <citation type="journal article" date="2022" name="Microbiol. Resour. Announc.">
        <title>Draft Genome Sequences of Eight Mycobacterium montefiorense Strains Isolated from Salamanders in Captivity.</title>
        <authorList>
            <person name="Komine T."/>
            <person name="Ihara H."/>
            <person name="Fukano H."/>
            <person name="Hoshino Y."/>
            <person name="Kurata O."/>
            <person name="Wada S."/>
        </authorList>
    </citation>
    <scope>NUCLEOTIDE SEQUENCE</scope>
    <source>
        <strain evidence="3">NJB18185</strain>
    </source>
</reference>
<evidence type="ECO:0000313" key="4">
    <source>
        <dbReference type="Proteomes" id="UP000245060"/>
    </source>
</evidence>
<proteinExistence type="predicted"/>
<comment type="caution">
    <text evidence="3">The sequence shown here is derived from an EMBL/GenBank/DDBJ whole genome shotgun (WGS) entry which is preliminary data.</text>
</comment>
<reference evidence="3" key="4">
    <citation type="submission" date="2022-04" db="EMBL/GenBank/DDBJ databases">
        <authorList>
            <person name="Komine T."/>
            <person name="Fukano H."/>
            <person name="Wada S."/>
        </authorList>
    </citation>
    <scope>NUCLEOTIDE SEQUENCE</scope>
    <source>
        <strain evidence="3">NJB18185</strain>
    </source>
</reference>
<accession>A0AA37UT78</accession>
<protein>
    <recommendedName>
        <fullName evidence="1">DNA primase/polymerase bifunctional N-terminal domain-containing protein</fullName>
    </recommendedName>
</protein>
<evidence type="ECO:0000313" key="2">
    <source>
        <dbReference type="EMBL" id="GBG36847.1"/>
    </source>
</evidence>
<dbReference type="SMART" id="SM00943">
    <property type="entry name" value="Prim-Pol"/>
    <property type="match status" value="1"/>
</dbReference>
<dbReference type="EMBL" id="BFCH01000008">
    <property type="protein sequence ID" value="GBG36847.1"/>
    <property type="molecule type" value="Genomic_DNA"/>
</dbReference>
<sequence length="502" mass="54531">MPAMKYLQFYLDRKCVVIPGWGKTKNTRKGCGSWTWRDTERNTDMLKGNAKVRNGTGGLLIVDVDPKNGGSVESLRQRFAALPDTRTVHTVTQHPAGPGAHLIFTIPSDVVVATNRPLGTGIDIPDAVMLPGSIVRCDDGIDRKYTLANDIEPASAPLALIAAIDKGQPSQKSPSVDPDEAAGAVAALVQKWAAAGPSERNAVFTEVAIPILRGAGNDGADMLRCAYSGDDTEELEQMIASAARKAATSSAPMHRPRSRYVDECLRLAKHDVRYGHWSKASDRKVMFAVVSICSSLGSVTTPAVSFRDFVLETGLETKTVRSALRRLIESAHLHVLRSTDEGTREYTPKVGEMPTDISKEAAPLKGLQVDPLHDVWLSDGLTGRASHVFDLVDVGFRKASQVAAAGGMGRDAARDALRTLVEVRLLDKEGTAYSVPADVVDTAQILAMERGGLGRRVRLEDRIGEERARPRGDTARDGVNDAYDEDRRRYEDEELMRQLGII</sequence>
<gene>
    <name evidence="2" type="ORF">MmonteBS_12190</name>
    <name evidence="3" type="ORF">NJB18185_27820</name>
</gene>
<feature type="domain" description="DNA primase/polymerase bifunctional N-terminal" evidence="1">
    <location>
        <begin position="7"/>
        <end position="160"/>
    </location>
</feature>
<evidence type="ECO:0000313" key="3">
    <source>
        <dbReference type="EMBL" id="GKU73010.1"/>
    </source>
</evidence>
<dbReference type="Proteomes" id="UP001139505">
    <property type="component" value="Unassembled WGS sequence"/>
</dbReference>
<name>A0AA37UT78_9MYCO</name>
<keyword evidence="4" id="KW-1185">Reference proteome</keyword>
<dbReference type="Proteomes" id="UP000245060">
    <property type="component" value="Unassembled WGS sequence"/>
</dbReference>
<dbReference type="SUPFAM" id="SSF56747">
    <property type="entry name" value="Prim-pol domain"/>
    <property type="match status" value="1"/>
</dbReference>
<dbReference type="Gene3D" id="1.10.10.10">
    <property type="entry name" value="Winged helix-like DNA-binding domain superfamily/Winged helix DNA-binding domain"/>
    <property type="match status" value="1"/>
</dbReference>
<dbReference type="InterPro" id="IPR036388">
    <property type="entry name" value="WH-like_DNA-bd_sf"/>
</dbReference>
<dbReference type="AlphaFoldDB" id="A0AA37UT78"/>
<evidence type="ECO:0000259" key="1">
    <source>
        <dbReference type="SMART" id="SM00943"/>
    </source>
</evidence>
<evidence type="ECO:0000313" key="5">
    <source>
        <dbReference type="Proteomes" id="UP001139505"/>
    </source>
</evidence>
<reference evidence="2" key="1">
    <citation type="journal article" date="2018" name="Genome Announc.">
        <title>Draft Genome Sequence of Mycobacterium montefiorense Isolated from Japanese Black Salamander (Hynobius nigrescens).</title>
        <authorList>
            <person name="Fukano H."/>
            <person name="Yoshida M."/>
            <person name="Shimizu A."/>
            <person name="Iwao H."/>
            <person name="Katayama Y."/>
            <person name="Omatsu T."/>
            <person name="Mizutani T."/>
            <person name="Kurata O."/>
            <person name="Wada S."/>
            <person name="Hoshino Y."/>
        </authorList>
    </citation>
    <scope>NUCLEOTIDE SEQUENCE</scope>
    <source>
        <strain evidence="2">BS</strain>
    </source>
</reference>